<organism evidence="14 15">
    <name type="scientific">Pseudolactococcus reticulitermitis</name>
    <dbReference type="NCBI Taxonomy" id="2025039"/>
    <lineage>
        <taxon>Bacteria</taxon>
        <taxon>Bacillati</taxon>
        <taxon>Bacillota</taxon>
        <taxon>Bacilli</taxon>
        <taxon>Lactobacillales</taxon>
        <taxon>Streptococcaceae</taxon>
        <taxon>Pseudolactococcus</taxon>
    </lineage>
</organism>
<comment type="similarity">
    <text evidence="2">Belongs to the enolase family.</text>
</comment>
<dbReference type="PIRSF" id="PIRSF001400">
    <property type="entry name" value="Enolase"/>
    <property type="match status" value="1"/>
</dbReference>
<gene>
    <name evidence="14" type="ORF">RsY01_467</name>
</gene>
<feature type="binding site" evidence="11">
    <location>
        <position position="282"/>
    </location>
    <ligand>
        <name>Mg(2+)</name>
        <dbReference type="ChEBI" id="CHEBI:18420"/>
    </ligand>
</feature>
<evidence type="ECO:0000256" key="7">
    <source>
        <dbReference type="ARBA" id="ARBA00022842"/>
    </source>
</evidence>
<dbReference type="InterPro" id="IPR020810">
    <property type="entry name" value="Enolase_C"/>
</dbReference>
<evidence type="ECO:0000259" key="13">
    <source>
        <dbReference type="SMART" id="SM01193"/>
    </source>
</evidence>
<dbReference type="InterPro" id="IPR036849">
    <property type="entry name" value="Enolase-like_C_sf"/>
</dbReference>
<dbReference type="OrthoDB" id="9804716at2"/>
<dbReference type="SMART" id="SM01192">
    <property type="entry name" value="Enolase_C"/>
    <property type="match status" value="1"/>
</dbReference>
<comment type="pathway">
    <text evidence="1">Carbohydrate degradation; glycolysis; pyruvate from D-glyceraldehyde 3-phosphate: step 4/5.</text>
</comment>
<evidence type="ECO:0000256" key="9">
    <source>
        <dbReference type="ARBA" id="ARBA00023239"/>
    </source>
</evidence>
<sequence>MIIEQCECRYVLDSKGFQTVEVTIILSDGTKAMGSAPRGSTTGHFDIQYHEKFQKGENFTPELIGCKEKFIEIVQPLLVGTTINKKNIQKFELEMLEKGELNEYGNVLVATSYALWKLWALYNKVPLYSVMGDEQLHKNNVKHLVNIFDGYPSSSLTGIEFLLVSEENISLETLTEISNIKQNLKQRMKNQGYTVTVSNQGAVTVETDNFYFVIKNIWKSVKEESENAEKYSLGLDLAMTDHYDKTTGLYYIPWDPQKEGSYDFLESTYKNWEKEINLTYIEDAFSDNDYNSWKRFRESKPERLMVFGDDFFATNIDRLIKYGKYVDGIVVKPNQVGSISSALLVVKFAEENGIRIAFSQRTSETSDLVIAHLAMASDGSFLKAGGLDRLDRIEKYNEVLRSE</sequence>
<dbReference type="EMBL" id="BEDT01000001">
    <property type="protein sequence ID" value="GAX46887.1"/>
    <property type="molecule type" value="Genomic_DNA"/>
</dbReference>
<feature type="binding site" evidence="11">
    <location>
        <position position="309"/>
    </location>
    <ligand>
        <name>Mg(2+)</name>
        <dbReference type="ChEBI" id="CHEBI:18420"/>
    </ligand>
</feature>
<dbReference type="Proteomes" id="UP000218689">
    <property type="component" value="Unassembled WGS sequence"/>
</dbReference>
<comment type="cofactor">
    <cofactor evidence="11">
        <name>Mg(2+)</name>
        <dbReference type="ChEBI" id="CHEBI:18420"/>
    </cofactor>
    <text evidence="11">Mg(2+) is required for catalysis and for stabilizing the dimer.</text>
</comment>
<evidence type="ECO:0000256" key="5">
    <source>
        <dbReference type="ARBA" id="ARBA00022525"/>
    </source>
</evidence>
<reference evidence="15" key="1">
    <citation type="submission" date="2017-08" db="EMBL/GenBank/DDBJ databases">
        <title>Draft genome sequence of Lactococcus sp. strain Rs-Y01, isolated from the gut of the lower termite Reticulitermes speratus.</title>
        <authorList>
            <person name="Ohkuma M."/>
            <person name="Yuki M."/>
        </authorList>
    </citation>
    <scope>NUCLEOTIDE SEQUENCE [LARGE SCALE GENOMIC DNA]</scope>
    <source>
        <strain evidence="15">Rs-Y01</strain>
    </source>
</reference>
<dbReference type="Gene3D" id="3.30.390.10">
    <property type="entry name" value="Enolase-like, N-terminal domain"/>
    <property type="match status" value="1"/>
</dbReference>
<proteinExistence type="inferred from homology"/>
<dbReference type="SUPFAM" id="SSF51604">
    <property type="entry name" value="Enolase C-terminal domain-like"/>
    <property type="match status" value="1"/>
</dbReference>
<dbReference type="PANTHER" id="PTHR11902:SF1">
    <property type="entry name" value="ENOLASE"/>
    <property type="match status" value="1"/>
</dbReference>
<keyword evidence="8" id="KW-0324">Glycolysis</keyword>
<protein>
    <recommendedName>
        <fullName evidence="4">Enolase</fullName>
        <ecNumber evidence="3">4.2.1.11</ecNumber>
    </recommendedName>
</protein>
<dbReference type="Pfam" id="PF00113">
    <property type="entry name" value="Enolase_C"/>
    <property type="match status" value="1"/>
</dbReference>
<feature type="domain" description="Enolase C-terminal TIM barrel" evidence="12">
    <location>
        <begin position="160"/>
        <end position="403"/>
    </location>
</feature>
<comment type="catalytic activity">
    <reaction evidence="10">
        <text>(2R)-2-phosphoglycerate = phosphoenolpyruvate + H2O</text>
        <dbReference type="Rhea" id="RHEA:10164"/>
        <dbReference type="ChEBI" id="CHEBI:15377"/>
        <dbReference type="ChEBI" id="CHEBI:58289"/>
        <dbReference type="ChEBI" id="CHEBI:58702"/>
        <dbReference type="EC" id="4.2.1.11"/>
    </reaction>
    <physiologicalReaction direction="left-to-right" evidence="10">
        <dbReference type="Rhea" id="RHEA:10165"/>
    </physiologicalReaction>
</comment>
<evidence type="ECO:0000256" key="11">
    <source>
        <dbReference type="PIRSR" id="PIRSR001400-3"/>
    </source>
</evidence>
<dbReference type="RefSeq" id="WP_094783948.1">
    <property type="nucleotide sequence ID" value="NZ_BEDT01000001.1"/>
</dbReference>
<keyword evidence="9" id="KW-0456">Lyase</keyword>
<evidence type="ECO:0000313" key="15">
    <source>
        <dbReference type="Proteomes" id="UP000218689"/>
    </source>
</evidence>
<keyword evidence="15" id="KW-1185">Reference proteome</keyword>
<name>A0A224WXC4_9LACT</name>
<evidence type="ECO:0000256" key="3">
    <source>
        <dbReference type="ARBA" id="ARBA00012058"/>
    </source>
</evidence>
<comment type="caution">
    <text evidence="14">The sequence shown here is derived from an EMBL/GenBank/DDBJ whole genome shotgun (WGS) entry which is preliminary data.</text>
</comment>
<keyword evidence="5" id="KW-0964">Secreted</keyword>
<evidence type="ECO:0000256" key="6">
    <source>
        <dbReference type="ARBA" id="ARBA00022723"/>
    </source>
</evidence>
<dbReference type="SUPFAM" id="SSF54826">
    <property type="entry name" value="Enolase N-terminal domain-like"/>
    <property type="match status" value="1"/>
</dbReference>
<feature type="domain" description="Enolase N-terminal" evidence="13">
    <location>
        <begin position="3"/>
        <end position="131"/>
    </location>
</feature>
<dbReference type="InterPro" id="IPR029017">
    <property type="entry name" value="Enolase-like_N"/>
</dbReference>
<dbReference type="GO" id="GO:0006096">
    <property type="term" value="P:glycolytic process"/>
    <property type="evidence" value="ECO:0007669"/>
    <property type="project" value="UniProtKB-UniPathway"/>
</dbReference>
<evidence type="ECO:0000256" key="2">
    <source>
        <dbReference type="ARBA" id="ARBA00009604"/>
    </source>
</evidence>
<dbReference type="GO" id="GO:0000015">
    <property type="term" value="C:phosphopyruvate hydratase complex"/>
    <property type="evidence" value="ECO:0007669"/>
    <property type="project" value="InterPro"/>
</dbReference>
<dbReference type="Pfam" id="PF03952">
    <property type="entry name" value="Enolase_N"/>
    <property type="match status" value="1"/>
</dbReference>
<dbReference type="GO" id="GO:0004634">
    <property type="term" value="F:phosphopyruvate hydratase activity"/>
    <property type="evidence" value="ECO:0007669"/>
    <property type="project" value="UniProtKB-EC"/>
</dbReference>
<evidence type="ECO:0000259" key="12">
    <source>
        <dbReference type="SMART" id="SM01192"/>
    </source>
</evidence>
<dbReference type="GO" id="GO:0000287">
    <property type="term" value="F:magnesium ion binding"/>
    <property type="evidence" value="ECO:0007669"/>
    <property type="project" value="InterPro"/>
</dbReference>
<dbReference type="EC" id="4.2.1.11" evidence="3"/>
<evidence type="ECO:0000256" key="1">
    <source>
        <dbReference type="ARBA" id="ARBA00005031"/>
    </source>
</evidence>
<dbReference type="InterPro" id="IPR000941">
    <property type="entry name" value="Enolase"/>
</dbReference>
<evidence type="ECO:0000256" key="8">
    <source>
        <dbReference type="ARBA" id="ARBA00023152"/>
    </source>
</evidence>
<evidence type="ECO:0000256" key="10">
    <source>
        <dbReference type="ARBA" id="ARBA00048951"/>
    </source>
</evidence>
<dbReference type="SMART" id="SM01193">
    <property type="entry name" value="Enolase_N"/>
    <property type="match status" value="1"/>
</dbReference>
<evidence type="ECO:0000313" key="14">
    <source>
        <dbReference type="EMBL" id="GAX46887.1"/>
    </source>
</evidence>
<keyword evidence="7 11" id="KW-0460">Magnesium</keyword>
<dbReference type="PANTHER" id="PTHR11902">
    <property type="entry name" value="ENOLASE"/>
    <property type="match status" value="1"/>
</dbReference>
<dbReference type="Gene3D" id="3.20.20.120">
    <property type="entry name" value="Enolase-like C-terminal domain"/>
    <property type="match status" value="1"/>
</dbReference>
<keyword evidence="6 11" id="KW-0479">Metal-binding</keyword>
<accession>A0A224WXC4</accession>
<evidence type="ECO:0000256" key="4">
    <source>
        <dbReference type="ARBA" id="ARBA00017068"/>
    </source>
</evidence>
<dbReference type="PRINTS" id="PR00148">
    <property type="entry name" value="ENOLASE"/>
</dbReference>
<dbReference type="UniPathway" id="UPA00109">
    <property type="reaction ID" value="UER00187"/>
</dbReference>
<dbReference type="AlphaFoldDB" id="A0A224WXC4"/>
<dbReference type="InterPro" id="IPR020811">
    <property type="entry name" value="Enolase_N"/>
</dbReference>